<evidence type="ECO:0000256" key="2">
    <source>
        <dbReference type="SAM" id="MobiDB-lite"/>
    </source>
</evidence>
<reference evidence="3" key="1">
    <citation type="journal article" date="2020" name="Stud. Mycol.">
        <title>101 Dothideomycetes genomes: a test case for predicting lifestyles and emergence of pathogens.</title>
        <authorList>
            <person name="Haridas S."/>
            <person name="Albert R."/>
            <person name="Binder M."/>
            <person name="Bloem J."/>
            <person name="Labutti K."/>
            <person name="Salamov A."/>
            <person name="Andreopoulos B."/>
            <person name="Baker S."/>
            <person name="Barry K."/>
            <person name="Bills G."/>
            <person name="Bluhm B."/>
            <person name="Cannon C."/>
            <person name="Castanera R."/>
            <person name="Culley D."/>
            <person name="Daum C."/>
            <person name="Ezra D."/>
            <person name="Gonzalez J."/>
            <person name="Henrissat B."/>
            <person name="Kuo A."/>
            <person name="Liang C."/>
            <person name="Lipzen A."/>
            <person name="Lutzoni F."/>
            <person name="Magnuson J."/>
            <person name="Mondo S."/>
            <person name="Nolan M."/>
            <person name="Ohm R."/>
            <person name="Pangilinan J."/>
            <person name="Park H.-J."/>
            <person name="Ramirez L."/>
            <person name="Alfaro M."/>
            <person name="Sun H."/>
            <person name="Tritt A."/>
            <person name="Yoshinaga Y."/>
            <person name="Zwiers L.-H."/>
            <person name="Turgeon B."/>
            <person name="Goodwin S."/>
            <person name="Spatafora J."/>
            <person name="Crous P."/>
            <person name="Grigoriev I."/>
        </authorList>
    </citation>
    <scope>NUCLEOTIDE SEQUENCE</scope>
    <source>
        <strain evidence="3">CBS 113389</strain>
    </source>
</reference>
<protein>
    <submittedName>
        <fullName evidence="3">Uncharacterized protein</fullName>
    </submittedName>
</protein>
<dbReference type="RefSeq" id="XP_033585669.1">
    <property type="nucleotide sequence ID" value="XM_033737755.1"/>
</dbReference>
<keyword evidence="1" id="KW-0175">Coiled coil</keyword>
<dbReference type="AlphaFoldDB" id="A0A6A6PGJ7"/>
<keyword evidence="4" id="KW-1185">Reference proteome</keyword>
<dbReference type="GeneID" id="54478757"/>
<organism evidence="3 4">
    <name type="scientific">Neohortaea acidophila</name>
    <dbReference type="NCBI Taxonomy" id="245834"/>
    <lineage>
        <taxon>Eukaryota</taxon>
        <taxon>Fungi</taxon>
        <taxon>Dikarya</taxon>
        <taxon>Ascomycota</taxon>
        <taxon>Pezizomycotina</taxon>
        <taxon>Dothideomycetes</taxon>
        <taxon>Dothideomycetidae</taxon>
        <taxon>Mycosphaerellales</taxon>
        <taxon>Teratosphaeriaceae</taxon>
        <taxon>Neohortaea</taxon>
    </lineage>
</organism>
<evidence type="ECO:0000313" key="4">
    <source>
        <dbReference type="Proteomes" id="UP000799767"/>
    </source>
</evidence>
<feature type="compositionally biased region" description="Polar residues" evidence="2">
    <location>
        <begin position="31"/>
        <end position="42"/>
    </location>
</feature>
<feature type="coiled-coil region" evidence="1">
    <location>
        <begin position="65"/>
        <end position="153"/>
    </location>
</feature>
<sequence>MASKEEEKVTVGPVGGQETTAPEHPEAENGPSDTVNDSQDAVNESAGGLKRRLTNGSTNHYDREMAILKEELVQEKELRLAYEEKVTSLEEEIEELNTQLQERDEYWRAEYEHQHEQERTDVQRQLNTVTEEARSHRQEAANLQRQLSELKKSVSASTRPSTHVSDTTFREEFGLLQHEIQNWVVQNFRRVKIEVSSEELCSRLEKATDEKLFQRLQPLYKDFDASVKLPTLQATVTCFLMEVFDEPYLFGLHGQVEWADRSKQAAEALLSVLHPAAYNRCRAVTFDALRQSESVKGLAEKSSQEIAERVNTCLVTLTEVEESETRSASLKSIMKRAIDLAHLIRVQQAKYEVVMPSPGARFDSSSMDDVFEESEADEDRKIRFATFPALVKITDQEGISMDSTSIVVKAKVACVNGDT</sequence>
<evidence type="ECO:0000256" key="1">
    <source>
        <dbReference type="SAM" id="Coils"/>
    </source>
</evidence>
<accession>A0A6A6PGJ7</accession>
<evidence type="ECO:0000313" key="3">
    <source>
        <dbReference type="EMBL" id="KAF2479099.1"/>
    </source>
</evidence>
<dbReference type="EMBL" id="MU001642">
    <property type="protein sequence ID" value="KAF2479099.1"/>
    <property type="molecule type" value="Genomic_DNA"/>
</dbReference>
<proteinExistence type="predicted"/>
<dbReference type="OrthoDB" id="5328813at2759"/>
<gene>
    <name evidence="3" type="ORF">BDY17DRAFT_327895</name>
</gene>
<feature type="region of interest" description="Disordered" evidence="2">
    <location>
        <begin position="1"/>
        <end position="57"/>
    </location>
</feature>
<name>A0A6A6PGJ7_9PEZI</name>
<dbReference type="Proteomes" id="UP000799767">
    <property type="component" value="Unassembled WGS sequence"/>
</dbReference>